<evidence type="ECO:0000256" key="4">
    <source>
        <dbReference type="RuleBase" id="RU004003"/>
    </source>
</evidence>
<reference evidence="8" key="1">
    <citation type="journal article" date="2019" name="Int. J. Syst. Evol. Microbiol.">
        <title>The Global Catalogue of Microorganisms (GCM) 10K type strain sequencing project: providing services to taxonomists for standard genome sequencing and annotation.</title>
        <authorList>
            <consortium name="The Broad Institute Genomics Platform"/>
            <consortium name="The Broad Institute Genome Sequencing Center for Infectious Disease"/>
            <person name="Wu L."/>
            <person name="Ma J."/>
        </authorList>
    </citation>
    <scope>NUCLEOTIDE SEQUENCE [LARGE SCALE GENOMIC DNA]</scope>
    <source>
        <strain evidence="8">CCUG 63830</strain>
    </source>
</reference>
<dbReference type="InterPro" id="IPR050810">
    <property type="entry name" value="Bact_Secretion_Sys_Channel"/>
</dbReference>
<evidence type="ECO:0000313" key="7">
    <source>
        <dbReference type="EMBL" id="MFC6663667.1"/>
    </source>
</evidence>
<evidence type="ECO:0000256" key="1">
    <source>
        <dbReference type="ARBA" id="ARBA00004370"/>
    </source>
</evidence>
<evidence type="ECO:0000256" key="5">
    <source>
        <dbReference type="SAM" id="MobiDB-lite"/>
    </source>
</evidence>
<gene>
    <name evidence="7" type="ORF">ACFP90_27010</name>
</gene>
<evidence type="ECO:0000259" key="6">
    <source>
        <dbReference type="Pfam" id="PF00263"/>
    </source>
</evidence>
<comment type="subcellular location">
    <subcellularLocation>
        <location evidence="1">Membrane</location>
    </subcellularLocation>
</comment>
<keyword evidence="8" id="KW-1185">Reference proteome</keyword>
<sequence length="137" mass="13449">MELTISTIIGEAPTFGASGSISVNKRQVDTVVTLAPKQSVTLGGVITTTELNQRTGVPLLSRIPILGALFSKTTASSGHAVLLLTLSADLAAGTPQVGPVAPGTASLPAPAPAGPARTTTSPGANGTSSSVIVPPGK</sequence>
<comment type="caution">
    <text evidence="7">The sequence shown here is derived from an EMBL/GenBank/DDBJ whole genome shotgun (WGS) entry which is preliminary data.</text>
</comment>
<dbReference type="PANTHER" id="PTHR30332">
    <property type="entry name" value="PROBABLE GENERAL SECRETION PATHWAY PROTEIN D"/>
    <property type="match status" value="1"/>
</dbReference>
<dbReference type="Pfam" id="PF00263">
    <property type="entry name" value="Secretin"/>
    <property type="match status" value="1"/>
</dbReference>
<proteinExistence type="inferred from homology"/>
<feature type="compositionally biased region" description="Low complexity" evidence="5">
    <location>
        <begin position="101"/>
        <end position="124"/>
    </location>
</feature>
<dbReference type="InterPro" id="IPR004846">
    <property type="entry name" value="T2SS/T3SS_dom"/>
</dbReference>
<dbReference type="PANTHER" id="PTHR30332:SF24">
    <property type="entry name" value="SECRETIN GSPD-RELATED"/>
    <property type="match status" value="1"/>
</dbReference>
<keyword evidence="3" id="KW-0472">Membrane</keyword>
<dbReference type="EMBL" id="JBHSWB010000004">
    <property type="protein sequence ID" value="MFC6663667.1"/>
    <property type="molecule type" value="Genomic_DNA"/>
</dbReference>
<evidence type="ECO:0000256" key="3">
    <source>
        <dbReference type="ARBA" id="ARBA00023136"/>
    </source>
</evidence>
<dbReference type="RefSeq" id="WP_380059399.1">
    <property type="nucleotide sequence ID" value="NZ_JBHSWB010000004.1"/>
</dbReference>
<accession>A0ABW1ZV63</accession>
<feature type="region of interest" description="Disordered" evidence="5">
    <location>
        <begin position="95"/>
        <end position="137"/>
    </location>
</feature>
<comment type="similarity">
    <text evidence="4">Belongs to the bacterial secretin family.</text>
</comment>
<protein>
    <recommendedName>
        <fullName evidence="6">Type II/III secretion system secretin-like domain-containing protein</fullName>
    </recommendedName>
</protein>
<name>A0ABW1ZV63_9DEIO</name>
<feature type="domain" description="Type II/III secretion system secretin-like" evidence="6">
    <location>
        <begin position="16"/>
        <end position="88"/>
    </location>
</feature>
<evidence type="ECO:0000256" key="2">
    <source>
        <dbReference type="ARBA" id="ARBA00022729"/>
    </source>
</evidence>
<dbReference type="Proteomes" id="UP001596317">
    <property type="component" value="Unassembled WGS sequence"/>
</dbReference>
<organism evidence="7 8">
    <name type="scientific">Deinococcus multiflagellatus</name>
    <dbReference type="NCBI Taxonomy" id="1656887"/>
    <lineage>
        <taxon>Bacteria</taxon>
        <taxon>Thermotogati</taxon>
        <taxon>Deinococcota</taxon>
        <taxon>Deinococci</taxon>
        <taxon>Deinococcales</taxon>
        <taxon>Deinococcaceae</taxon>
        <taxon>Deinococcus</taxon>
    </lineage>
</organism>
<keyword evidence="2" id="KW-0732">Signal</keyword>
<evidence type="ECO:0000313" key="8">
    <source>
        <dbReference type="Proteomes" id="UP001596317"/>
    </source>
</evidence>